<reference evidence="1 2" key="1">
    <citation type="submission" date="2024-08" db="EMBL/GenBank/DDBJ databases">
        <authorList>
            <person name="Cucini C."/>
            <person name="Frati F."/>
        </authorList>
    </citation>
    <scope>NUCLEOTIDE SEQUENCE [LARGE SCALE GENOMIC DNA]</scope>
</reference>
<evidence type="ECO:0000313" key="1">
    <source>
        <dbReference type="EMBL" id="CAL8122416.1"/>
    </source>
</evidence>
<keyword evidence="2" id="KW-1185">Reference proteome</keyword>
<proteinExistence type="predicted"/>
<gene>
    <name evidence="1" type="ORF">ODALV1_LOCUS19793</name>
</gene>
<dbReference type="Proteomes" id="UP001642540">
    <property type="component" value="Unassembled WGS sequence"/>
</dbReference>
<sequence length="71" mass="8126">MDRATCLKDIKEGMKETGFFGFLQSREYLWETMLPRESSFVIFAESVVVAIRFDGAPHNNNKLAVEQVGRN</sequence>
<protein>
    <submittedName>
        <fullName evidence="1">Uncharacterized protein</fullName>
    </submittedName>
</protein>
<accession>A0ABP1R842</accession>
<name>A0ABP1R842_9HEXA</name>
<evidence type="ECO:0000313" key="2">
    <source>
        <dbReference type="Proteomes" id="UP001642540"/>
    </source>
</evidence>
<organism evidence="1 2">
    <name type="scientific">Orchesella dallaii</name>
    <dbReference type="NCBI Taxonomy" id="48710"/>
    <lineage>
        <taxon>Eukaryota</taxon>
        <taxon>Metazoa</taxon>
        <taxon>Ecdysozoa</taxon>
        <taxon>Arthropoda</taxon>
        <taxon>Hexapoda</taxon>
        <taxon>Collembola</taxon>
        <taxon>Entomobryomorpha</taxon>
        <taxon>Entomobryoidea</taxon>
        <taxon>Orchesellidae</taxon>
        <taxon>Orchesellinae</taxon>
        <taxon>Orchesella</taxon>
    </lineage>
</organism>
<dbReference type="EMBL" id="CAXLJM020000068">
    <property type="protein sequence ID" value="CAL8122416.1"/>
    <property type="molecule type" value="Genomic_DNA"/>
</dbReference>
<comment type="caution">
    <text evidence="1">The sequence shown here is derived from an EMBL/GenBank/DDBJ whole genome shotgun (WGS) entry which is preliminary data.</text>
</comment>